<name>A0A6B0U8U7_IXORI</name>
<dbReference type="AlphaFoldDB" id="A0A6B0U8U7"/>
<proteinExistence type="predicted"/>
<reference evidence="1" key="1">
    <citation type="submission" date="2019-12" db="EMBL/GenBank/DDBJ databases">
        <title>An insight into the sialome of adult female Ixodes ricinus ticks feeding for 6 days.</title>
        <authorList>
            <person name="Perner J."/>
            <person name="Ribeiro J.M.C."/>
        </authorList>
    </citation>
    <scope>NUCLEOTIDE SEQUENCE</scope>
    <source>
        <strain evidence="1">Semi-engorged</strain>
        <tissue evidence="1">Salivary glands</tissue>
    </source>
</reference>
<evidence type="ECO:0000313" key="1">
    <source>
        <dbReference type="EMBL" id="MXU85284.1"/>
    </source>
</evidence>
<accession>A0A6B0U8U7</accession>
<organism evidence="1">
    <name type="scientific">Ixodes ricinus</name>
    <name type="common">Common tick</name>
    <name type="synonym">Acarus ricinus</name>
    <dbReference type="NCBI Taxonomy" id="34613"/>
    <lineage>
        <taxon>Eukaryota</taxon>
        <taxon>Metazoa</taxon>
        <taxon>Ecdysozoa</taxon>
        <taxon>Arthropoda</taxon>
        <taxon>Chelicerata</taxon>
        <taxon>Arachnida</taxon>
        <taxon>Acari</taxon>
        <taxon>Parasitiformes</taxon>
        <taxon>Ixodida</taxon>
        <taxon>Ixodoidea</taxon>
        <taxon>Ixodidae</taxon>
        <taxon>Ixodinae</taxon>
        <taxon>Ixodes</taxon>
    </lineage>
</organism>
<protein>
    <submittedName>
        <fullName evidence="1">Uncharacterized protein</fullName>
    </submittedName>
</protein>
<sequence length="85" mass="9587">MVCVAVRKRYRLYDKCARSLQAGVLRQQMQKDKDTHSESLPVCTLRGLFCLASTLDSTQPGVAFVLIWLRETVLSTARCVITLAR</sequence>
<dbReference type="EMBL" id="GIFC01003201">
    <property type="protein sequence ID" value="MXU85284.1"/>
    <property type="molecule type" value="Transcribed_RNA"/>
</dbReference>